<reference evidence="1" key="1">
    <citation type="submission" date="2020-05" db="EMBL/GenBank/DDBJ databases">
        <authorList>
            <person name="Chiriac C."/>
            <person name="Salcher M."/>
            <person name="Ghai R."/>
            <person name="Kavagutti S V."/>
        </authorList>
    </citation>
    <scope>NUCLEOTIDE SEQUENCE</scope>
</reference>
<accession>A0A6J7XER9</accession>
<sequence length="49" mass="6078">MDKSPSKRLRAVIFLRWKDNNEGYNDFNLYYSYRMEKHITNEKNQLPPR</sequence>
<proteinExistence type="predicted"/>
<gene>
    <name evidence="1" type="ORF">UFOVP1551_51</name>
</gene>
<evidence type="ECO:0000313" key="1">
    <source>
        <dbReference type="EMBL" id="CAB5229408.1"/>
    </source>
</evidence>
<dbReference type="EMBL" id="LR798401">
    <property type="protein sequence ID" value="CAB5229408.1"/>
    <property type="molecule type" value="Genomic_DNA"/>
</dbReference>
<protein>
    <submittedName>
        <fullName evidence="1">Uncharacterized protein</fullName>
    </submittedName>
</protein>
<organism evidence="1">
    <name type="scientific">uncultured Caudovirales phage</name>
    <dbReference type="NCBI Taxonomy" id="2100421"/>
    <lineage>
        <taxon>Viruses</taxon>
        <taxon>Duplodnaviria</taxon>
        <taxon>Heunggongvirae</taxon>
        <taxon>Uroviricota</taxon>
        <taxon>Caudoviricetes</taxon>
        <taxon>Peduoviridae</taxon>
        <taxon>Maltschvirus</taxon>
        <taxon>Maltschvirus maltsch</taxon>
    </lineage>
</organism>
<name>A0A6J7XER9_9CAUD</name>